<evidence type="ECO:0000256" key="6">
    <source>
        <dbReference type="SAM" id="MobiDB-lite"/>
    </source>
</evidence>
<evidence type="ECO:0000256" key="5">
    <source>
        <dbReference type="ARBA" id="ARBA00023136"/>
    </source>
</evidence>
<dbReference type="GeneTree" id="ENSGT00940000155018"/>
<comment type="subcellular location">
    <subcellularLocation>
        <location evidence="1">Membrane</location>
        <topology evidence="1">Multi-pass membrane protein</topology>
    </subcellularLocation>
</comment>
<dbReference type="GO" id="GO:0031966">
    <property type="term" value="C:mitochondrial membrane"/>
    <property type="evidence" value="ECO:0000318"/>
    <property type="project" value="GO_Central"/>
</dbReference>
<dbReference type="PANTHER" id="PTHR16932">
    <property type="entry name" value="INTERFERON ALPHA-INDUCIBLE PROTEIN 27"/>
    <property type="match status" value="1"/>
</dbReference>
<evidence type="ECO:0000313" key="7">
    <source>
        <dbReference type="Ensembl" id="ENSSSCP00000078944.1"/>
    </source>
</evidence>
<keyword evidence="8" id="KW-1185">Reference proteome</keyword>
<dbReference type="RefSeq" id="XP_020955313.1">
    <property type="nucleotide sequence ID" value="XM_021099654.1"/>
</dbReference>
<evidence type="ECO:0008006" key="9">
    <source>
        <dbReference type="Google" id="ProtNLM"/>
    </source>
</evidence>
<protein>
    <recommendedName>
        <fullName evidence="9">Interferon alpha-inducible protein 27-like protein 2</fullName>
    </recommendedName>
</protein>
<evidence type="ECO:0000256" key="3">
    <source>
        <dbReference type="ARBA" id="ARBA00022692"/>
    </source>
</evidence>
<reference evidence="7" key="1">
    <citation type="journal article" date="2020" name="Gigascience">
        <title>An improved pig reference genome sequence to enable pig genetics and genomics research.</title>
        <authorList>
            <person name="Warr A."/>
            <person name="Affara N."/>
            <person name="Aken B."/>
            <person name="Beiki H."/>
            <person name="Bickhart D.M."/>
            <person name="Billis K."/>
            <person name="Chow W."/>
            <person name="Eory L."/>
            <person name="Finlayson H.A."/>
            <person name="Flicek P."/>
            <person name="Giron C.G."/>
            <person name="Griffin D.K."/>
            <person name="Hall R."/>
            <person name="Hannum G."/>
            <person name="Hourlier T."/>
            <person name="Howe K."/>
            <person name="Hume D.A."/>
            <person name="Izuogu O."/>
            <person name="Kim K."/>
            <person name="Koren S."/>
            <person name="Liu H."/>
            <person name="Manchanda N."/>
            <person name="Martin F.J."/>
            <person name="Nonneman D.J."/>
            <person name="O'Connor R.E."/>
            <person name="Phillippy A.M."/>
            <person name="Rohrer G.A."/>
            <person name="Rosen B.D."/>
            <person name="Rund L.A."/>
            <person name="Sargent C.A."/>
            <person name="Schook L.B."/>
            <person name="Schroeder S.G."/>
            <person name="Schwartz A.S."/>
            <person name="Skinner B.M."/>
            <person name="Talbot R."/>
            <person name="Tseng E."/>
            <person name="Tuggle C.K."/>
            <person name="Watson M."/>
            <person name="Smith T.P.L."/>
            <person name="Archibald A.L."/>
        </authorList>
    </citation>
    <scope>NUCLEOTIDE SEQUENCE [LARGE SCALE GENOMIC DNA]</scope>
    <source>
        <strain evidence="7">Duroc</strain>
    </source>
</reference>
<organism evidence="7 8">
    <name type="scientific">Sus scrofa</name>
    <name type="common">Pig</name>
    <dbReference type="NCBI Taxonomy" id="9823"/>
    <lineage>
        <taxon>Eukaryota</taxon>
        <taxon>Metazoa</taxon>
        <taxon>Chordata</taxon>
        <taxon>Craniata</taxon>
        <taxon>Vertebrata</taxon>
        <taxon>Euteleostomi</taxon>
        <taxon>Mammalia</taxon>
        <taxon>Eutheria</taxon>
        <taxon>Laurasiatheria</taxon>
        <taxon>Artiodactyla</taxon>
        <taxon>Suina</taxon>
        <taxon>Suidae</taxon>
        <taxon>Sus</taxon>
    </lineage>
</organism>
<dbReference type="GO" id="GO:0097193">
    <property type="term" value="P:intrinsic apoptotic signaling pathway"/>
    <property type="evidence" value="ECO:0000318"/>
    <property type="project" value="GO_Central"/>
</dbReference>
<name>A0A8W4FJ75_PIG</name>
<accession>A0A8W4FJ75</accession>
<keyword evidence="5" id="KW-0472">Membrane</keyword>
<evidence type="ECO:0000256" key="2">
    <source>
        <dbReference type="ARBA" id="ARBA00007262"/>
    </source>
</evidence>
<dbReference type="Ensembl" id="ENSSSCT00000103068.1">
    <property type="protein sequence ID" value="ENSSSCP00000078944.1"/>
    <property type="gene ID" value="ENSSSCG00000061690.1"/>
</dbReference>
<sequence>MMKRAAAAAIGGALAVGAVPVVLGALGFTGAGIAASSLAAKMMSAAAVANGGGVAAGSLVATLQSVGAAGLSTSSNILLGSVGSAFGAWLGGTKKVPPSPPPAEPRAEGGQPGEDVSQAEPPNPPSSRRSLRNKVTCPFPVFVPGCPGLADTLRTQVVGSELSEGSRSPGNTPGSPPFSVYGKMPIFSSSRRCYNLAAASWVPISEETRGSQHLHRDLILSMKFWVPPGPDTQPRQN</sequence>
<dbReference type="GeneID" id="100152306"/>
<proteinExistence type="inferred from homology"/>
<reference evidence="7" key="2">
    <citation type="submission" date="2025-08" db="UniProtKB">
        <authorList>
            <consortium name="Ensembl"/>
        </authorList>
    </citation>
    <scope>IDENTIFICATION</scope>
</reference>
<keyword evidence="3" id="KW-0812">Transmembrane</keyword>
<gene>
    <name evidence="7" type="primary">LOC100152306</name>
</gene>
<dbReference type="InterPro" id="IPR038213">
    <property type="entry name" value="IFI6/IFI27-like_sf"/>
</dbReference>
<feature type="region of interest" description="Disordered" evidence="6">
    <location>
        <begin position="93"/>
        <end position="132"/>
    </location>
</feature>
<comment type="similarity">
    <text evidence="2">Belongs to the IFI6/IFI27 family.</text>
</comment>
<dbReference type="PANTHER" id="PTHR16932:SF2">
    <property type="entry name" value="INTERFERON ALPHA-INDUCIBLE PROTEIN 27, MITOCHONDRIAL"/>
    <property type="match status" value="1"/>
</dbReference>
<dbReference type="AlphaFoldDB" id="A0A8W4FJ75"/>
<dbReference type="Pfam" id="PF06140">
    <property type="entry name" value="Ifi-6-16"/>
    <property type="match status" value="1"/>
</dbReference>
<evidence type="ECO:0000313" key="8">
    <source>
        <dbReference type="Proteomes" id="UP000008227"/>
    </source>
</evidence>
<evidence type="ECO:0000256" key="4">
    <source>
        <dbReference type="ARBA" id="ARBA00022989"/>
    </source>
</evidence>
<dbReference type="OrthoDB" id="9717709at2759"/>
<dbReference type="InterPro" id="IPR009311">
    <property type="entry name" value="IFI6/IFI27-like"/>
</dbReference>
<dbReference type="GO" id="GO:0060090">
    <property type="term" value="F:molecular adaptor activity"/>
    <property type="evidence" value="ECO:0000318"/>
    <property type="project" value="GO_Central"/>
</dbReference>
<dbReference type="Proteomes" id="UP000008227">
    <property type="component" value="Chromosome 7"/>
</dbReference>
<keyword evidence="4" id="KW-1133">Transmembrane helix</keyword>
<reference evidence="7" key="3">
    <citation type="submission" date="2025-09" db="UniProtKB">
        <authorList>
            <consortium name="Ensembl"/>
        </authorList>
    </citation>
    <scope>IDENTIFICATION</scope>
</reference>
<evidence type="ECO:0000256" key="1">
    <source>
        <dbReference type="ARBA" id="ARBA00004141"/>
    </source>
</evidence>
<dbReference type="Gene3D" id="6.10.110.10">
    <property type="match status" value="1"/>
</dbReference>